<gene>
    <name evidence="2" type="ORF">bsdE14_40360</name>
</gene>
<dbReference type="EMBL" id="BRXR01000001">
    <property type="protein sequence ID" value="GLC32626.1"/>
    <property type="molecule type" value="Genomic_DNA"/>
</dbReference>
<dbReference type="InterPro" id="IPR016181">
    <property type="entry name" value="Acyl_CoA_acyltransferase"/>
</dbReference>
<organism evidence="2 3">
    <name type="scientific">Clostridium omnivorum</name>
    <dbReference type="NCBI Taxonomy" id="1604902"/>
    <lineage>
        <taxon>Bacteria</taxon>
        <taxon>Bacillati</taxon>
        <taxon>Bacillota</taxon>
        <taxon>Clostridia</taxon>
        <taxon>Eubacteriales</taxon>
        <taxon>Clostridiaceae</taxon>
        <taxon>Clostridium</taxon>
    </lineage>
</organism>
<reference evidence="2 3" key="1">
    <citation type="journal article" date="2024" name="Int. J. Syst. Evol. Microbiol.">
        <title>Clostridium omnivorum sp. nov., isolated from anoxic soil under the treatment of reductive soil disinfestation.</title>
        <authorList>
            <person name="Ueki A."/>
            <person name="Tonouchi A."/>
            <person name="Kaku N."/>
            <person name="Honma S."/>
            <person name="Ueki K."/>
        </authorList>
    </citation>
    <scope>NUCLEOTIDE SEQUENCE [LARGE SCALE GENOMIC DNA]</scope>
    <source>
        <strain evidence="2 3">E14</strain>
    </source>
</reference>
<comment type="caution">
    <text evidence="2">The sequence shown here is derived from an EMBL/GenBank/DDBJ whole genome shotgun (WGS) entry which is preliminary data.</text>
</comment>
<feature type="domain" description="N-acetyltransferase" evidence="1">
    <location>
        <begin position="8"/>
        <end position="157"/>
    </location>
</feature>
<dbReference type="RefSeq" id="WP_264851935.1">
    <property type="nucleotide sequence ID" value="NZ_BRXR01000001.1"/>
</dbReference>
<dbReference type="PROSITE" id="PS51186">
    <property type="entry name" value="GNAT"/>
    <property type="match status" value="1"/>
</dbReference>
<evidence type="ECO:0000313" key="3">
    <source>
        <dbReference type="Proteomes" id="UP001208567"/>
    </source>
</evidence>
<evidence type="ECO:0000313" key="2">
    <source>
        <dbReference type="EMBL" id="GLC32626.1"/>
    </source>
</evidence>
<dbReference type="Gene3D" id="3.40.630.30">
    <property type="match status" value="1"/>
</dbReference>
<evidence type="ECO:0000259" key="1">
    <source>
        <dbReference type="PROSITE" id="PS51186"/>
    </source>
</evidence>
<dbReference type="PANTHER" id="PTHR43415:SF3">
    <property type="entry name" value="GNAT-FAMILY ACETYLTRANSFERASE"/>
    <property type="match status" value="1"/>
</dbReference>
<protein>
    <submittedName>
        <fullName evidence="2">N-acetyltransferase</fullName>
    </submittedName>
</protein>
<dbReference type="PANTHER" id="PTHR43415">
    <property type="entry name" value="SPERMIDINE N(1)-ACETYLTRANSFERASE"/>
    <property type="match status" value="1"/>
</dbReference>
<dbReference type="Proteomes" id="UP001208567">
    <property type="component" value="Unassembled WGS sequence"/>
</dbReference>
<sequence length="163" mass="18837">MLNKFRNYEFRKVTNNDVVDMLTWKYEGIYSFFDNDASQGKIDYVKSFPSDANVYSIYNENNELVGNCAFYLNDKVTFSIQMKPSLTSQGKGREFLLAILDFAKERYNLKSIGLSVLKFNERAIRLYKSLGFLIIGEFIGKTVKGDMEFLTMEKELKEAASCQ</sequence>
<dbReference type="Pfam" id="PF00583">
    <property type="entry name" value="Acetyltransf_1"/>
    <property type="match status" value="1"/>
</dbReference>
<name>A0ABQ5NBP5_9CLOT</name>
<proteinExistence type="predicted"/>
<dbReference type="InterPro" id="IPR000182">
    <property type="entry name" value="GNAT_dom"/>
</dbReference>
<keyword evidence="3" id="KW-1185">Reference proteome</keyword>
<accession>A0ABQ5NBP5</accession>
<dbReference type="SUPFAM" id="SSF55729">
    <property type="entry name" value="Acyl-CoA N-acyltransferases (Nat)"/>
    <property type="match status" value="1"/>
</dbReference>